<keyword evidence="2" id="KW-1003">Cell membrane</keyword>
<dbReference type="GO" id="GO:0005886">
    <property type="term" value="C:plasma membrane"/>
    <property type="evidence" value="ECO:0007669"/>
    <property type="project" value="UniProtKB-SubCell"/>
</dbReference>
<dbReference type="PROSITE" id="PS50850">
    <property type="entry name" value="MFS"/>
    <property type="match status" value="1"/>
</dbReference>
<dbReference type="Proteomes" id="UP001596328">
    <property type="component" value="Unassembled WGS sequence"/>
</dbReference>
<evidence type="ECO:0000256" key="3">
    <source>
        <dbReference type="ARBA" id="ARBA00022692"/>
    </source>
</evidence>
<dbReference type="InterPro" id="IPR011701">
    <property type="entry name" value="MFS"/>
</dbReference>
<keyword evidence="9" id="KW-1185">Reference proteome</keyword>
<dbReference type="SUPFAM" id="SSF103473">
    <property type="entry name" value="MFS general substrate transporter"/>
    <property type="match status" value="1"/>
</dbReference>
<dbReference type="InterPro" id="IPR020846">
    <property type="entry name" value="MFS_dom"/>
</dbReference>
<dbReference type="PANTHER" id="PTHR43124:SF3">
    <property type="entry name" value="CHLORAMPHENICOL EFFLUX PUMP RV0191"/>
    <property type="match status" value="1"/>
</dbReference>
<comment type="subcellular location">
    <subcellularLocation>
        <location evidence="1">Cell membrane</location>
        <topology evidence="1">Multi-pass membrane protein</topology>
    </subcellularLocation>
</comment>
<dbReference type="PANTHER" id="PTHR43124">
    <property type="entry name" value="PURINE EFFLUX PUMP PBUE"/>
    <property type="match status" value="1"/>
</dbReference>
<reference evidence="8 9" key="1">
    <citation type="journal article" date="2019" name="Int. J. Syst. Evol. Microbiol.">
        <title>The Global Catalogue of Microorganisms (GCM) 10K type strain sequencing project: providing services to taxonomists for standard genome sequencing and annotation.</title>
        <authorList>
            <consortium name="The Broad Institute Genomics Platform"/>
            <consortium name="The Broad Institute Genome Sequencing Center for Infectious Disease"/>
            <person name="Wu L."/>
            <person name="Ma J."/>
        </authorList>
    </citation>
    <scope>NUCLEOTIDE SEQUENCE [LARGE SCALE GENOMIC DNA]</scope>
    <source>
        <strain evidence="8 9">NBRC 111368</strain>
    </source>
</reference>
<dbReference type="InterPro" id="IPR050189">
    <property type="entry name" value="MFS_Efflux_Transporters"/>
</dbReference>
<comment type="caution">
    <text evidence="8">The sequence shown here is derived from an EMBL/GenBank/DDBJ whole genome shotgun (WGS) entry which is preliminary data.</text>
</comment>
<gene>
    <name evidence="8" type="ORF">ACFQE1_21485</name>
</gene>
<feature type="transmembrane region" description="Helical" evidence="6">
    <location>
        <begin position="74"/>
        <end position="92"/>
    </location>
</feature>
<feature type="transmembrane region" description="Helical" evidence="6">
    <location>
        <begin position="133"/>
        <end position="157"/>
    </location>
</feature>
<keyword evidence="3 6" id="KW-0812">Transmembrane</keyword>
<keyword evidence="4 6" id="KW-1133">Transmembrane helix</keyword>
<evidence type="ECO:0000256" key="5">
    <source>
        <dbReference type="ARBA" id="ARBA00023136"/>
    </source>
</evidence>
<dbReference type="AlphaFoldDB" id="A0ABD5S5Q2"/>
<dbReference type="InterPro" id="IPR036259">
    <property type="entry name" value="MFS_trans_sf"/>
</dbReference>
<feature type="non-terminal residue" evidence="8">
    <location>
        <position position="183"/>
    </location>
</feature>
<evidence type="ECO:0000256" key="6">
    <source>
        <dbReference type="SAM" id="Phobius"/>
    </source>
</evidence>
<feature type="domain" description="Major facilitator superfamily (MFS) profile" evidence="7">
    <location>
        <begin position="5"/>
        <end position="183"/>
    </location>
</feature>
<evidence type="ECO:0000256" key="1">
    <source>
        <dbReference type="ARBA" id="ARBA00004651"/>
    </source>
</evidence>
<feature type="transmembrane region" description="Helical" evidence="6">
    <location>
        <begin position="7"/>
        <end position="30"/>
    </location>
</feature>
<evidence type="ECO:0000259" key="7">
    <source>
        <dbReference type="PROSITE" id="PS50850"/>
    </source>
</evidence>
<evidence type="ECO:0000313" key="8">
    <source>
        <dbReference type="EMBL" id="MFC6726900.1"/>
    </source>
</evidence>
<name>A0ABD5S5Q2_9EURY</name>
<dbReference type="EMBL" id="JBHSWU010001494">
    <property type="protein sequence ID" value="MFC6726900.1"/>
    <property type="molecule type" value="Genomic_DNA"/>
</dbReference>
<feature type="transmembrane region" description="Helical" evidence="6">
    <location>
        <begin position="98"/>
        <end position="121"/>
    </location>
</feature>
<dbReference type="Pfam" id="PF07690">
    <property type="entry name" value="MFS_1"/>
    <property type="match status" value="1"/>
</dbReference>
<proteinExistence type="predicted"/>
<sequence length="183" mass="18895">AARAQWRVVLTGVVILGLTGFVWQGLFNFYELYVRAKGLPPSTASTAITVVFAAGVPAFAVSGPSGDRLPSVRYILAIVGSFAACLLALTVVDGALAVLAVSALVGYAVHSLFPAMDTYLLGTLPNEHRSSAYSVYSFGMMVIQATGASAVGALRGAGFGYDAVFLAFALGLFALVAVLVALR</sequence>
<accession>A0ABD5S5Q2</accession>
<feature type="transmembrane region" description="Helical" evidence="6">
    <location>
        <begin position="42"/>
        <end position="62"/>
    </location>
</feature>
<dbReference type="Gene3D" id="1.20.1250.20">
    <property type="entry name" value="MFS general substrate transporter like domains"/>
    <property type="match status" value="1"/>
</dbReference>
<feature type="non-terminal residue" evidence="8">
    <location>
        <position position="1"/>
    </location>
</feature>
<evidence type="ECO:0000256" key="2">
    <source>
        <dbReference type="ARBA" id="ARBA00022475"/>
    </source>
</evidence>
<evidence type="ECO:0000256" key="4">
    <source>
        <dbReference type="ARBA" id="ARBA00022989"/>
    </source>
</evidence>
<feature type="transmembrane region" description="Helical" evidence="6">
    <location>
        <begin position="163"/>
        <end position="182"/>
    </location>
</feature>
<protein>
    <submittedName>
        <fullName evidence="8">MFS transporter</fullName>
    </submittedName>
</protein>
<evidence type="ECO:0000313" key="9">
    <source>
        <dbReference type="Proteomes" id="UP001596328"/>
    </source>
</evidence>
<organism evidence="8 9">
    <name type="scientific">Halobium palmae</name>
    <dbReference type="NCBI Taxonomy" id="1776492"/>
    <lineage>
        <taxon>Archaea</taxon>
        <taxon>Methanobacteriati</taxon>
        <taxon>Methanobacteriota</taxon>
        <taxon>Stenosarchaea group</taxon>
        <taxon>Halobacteria</taxon>
        <taxon>Halobacteriales</taxon>
        <taxon>Haloferacaceae</taxon>
        <taxon>Halobium</taxon>
    </lineage>
</organism>
<keyword evidence="5 6" id="KW-0472">Membrane</keyword>